<protein>
    <recommendedName>
        <fullName evidence="3">SMI1/KNR4 family protein</fullName>
    </recommendedName>
</protein>
<dbReference type="AlphaFoldDB" id="A0A6S6ZHU2"/>
<evidence type="ECO:0000313" key="1">
    <source>
        <dbReference type="EMBL" id="CAB3649128.1"/>
    </source>
</evidence>
<dbReference type="EMBL" id="CADIJX010000003">
    <property type="protein sequence ID" value="CAB3649128.1"/>
    <property type="molecule type" value="Genomic_DNA"/>
</dbReference>
<reference evidence="1 2" key="1">
    <citation type="submission" date="2020-04" db="EMBL/GenBank/DDBJ databases">
        <authorList>
            <person name="De Canck E."/>
        </authorList>
    </citation>
    <scope>NUCLEOTIDE SEQUENCE [LARGE SCALE GENOMIC DNA]</scope>
    <source>
        <strain evidence="1 2">LMG 3431</strain>
    </source>
</reference>
<evidence type="ECO:0000313" key="2">
    <source>
        <dbReference type="Proteomes" id="UP000494108"/>
    </source>
</evidence>
<dbReference type="Proteomes" id="UP000494108">
    <property type="component" value="Unassembled WGS sequence"/>
</dbReference>
<name>A0A6S6ZHU2_9BURK</name>
<proteinExistence type="predicted"/>
<keyword evidence="2" id="KW-1185">Reference proteome</keyword>
<accession>A0A6S6ZHU2</accession>
<organism evidence="1 2">
    <name type="scientific">Achromobacter pestifer</name>
    <dbReference type="NCBI Taxonomy" id="1353889"/>
    <lineage>
        <taxon>Bacteria</taxon>
        <taxon>Pseudomonadati</taxon>
        <taxon>Pseudomonadota</taxon>
        <taxon>Betaproteobacteria</taxon>
        <taxon>Burkholderiales</taxon>
        <taxon>Alcaligenaceae</taxon>
        <taxon>Achromobacter</taxon>
    </lineage>
</organism>
<dbReference type="RefSeq" id="WP_175175008.1">
    <property type="nucleotide sequence ID" value="NZ_CADIJX010000003.1"/>
</dbReference>
<sequence length="197" mass="21603">MILKTVGDVSRYTIKLSYSFPSILAEMAVVPDVGGISDDVISILDLPPKYVSIAREFRLAGVSIGFFSLWPSAINEPLGQSMMKENSGESLIKKLKGTHLVAVGRYEANLICVAPSGSSNSDHVYHLNTMASSNWELTSIAKDFEIFLALAANVRQASDDVDRGIKGGLEAAERFCQFLGCTAEQTKFWKERTIEMM</sequence>
<gene>
    <name evidence="1" type="ORF">LMG3431_02717</name>
</gene>
<evidence type="ECO:0008006" key="3">
    <source>
        <dbReference type="Google" id="ProtNLM"/>
    </source>
</evidence>